<dbReference type="Proteomes" id="UP000660729">
    <property type="component" value="Unassembled WGS sequence"/>
</dbReference>
<dbReference type="EMBL" id="JABCIY010000175">
    <property type="protein sequence ID" value="KAF7190224.1"/>
    <property type="molecule type" value="Genomic_DNA"/>
</dbReference>
<dbReference type="GO" id="GO:0000976">
    <property type="term" value="F:transcription cis-regulatory region binding"/>
    <property type="evidence" value="ECO:0007669"/>
    <property type="project" value="TreeGrafter"/>
</dbReference>
<evidence type="ECO:0008006" key="9">
    <source>
        <dbReference type="Google" id="ProtNLM"/>
    </source>
</evidence>
<keyword evidence="3" id="KW-0238">DNA-binding</keyword>
<reference evidence="7" key="1">
    <citation type="submission" date="2020-04" db="EMBL/GenBank/DDBJ databases">
        <title>Draft genome resource of the tomato pathogen Pseudocercospora fuligena.</title>
        <authorList>
            <person name="Zaccaron A."/>
        </authorList>
    </citation>
    <scope>NUCLEOTIDE SEQUENCE</scope>
    <source>
        <strain evidence="7">PF001</strain>
    </source>
</reference>
<protein>
    <recommendedName>
        <fullName evidence="9">Transcription factor domain-containing protein</fullName>
    </recommendedName>
</protein>
<keyword evidence="2" id="KW-0805">Transcription regulation</keyword>
<accession>A0A8H6RER5</accession>
<evidence type="ECO:0000313" key="8">
    <source>
        <dbReference type="Proteomes" id="UP000660729"/>
    </source>
</evidence>
<name>A0A8H6RER5_9PEZI</name>
<feature type="region of interest" description="Disordered" evidence="6">
    <location>
        <begin position="231"/>
        <end position="293"/>
    </location>
</feature>
<evidence type="ECO:0000256" key="3">
    <source>
        <dbReference type="ARBA" id="ARBA00023125"/>
    </source>
</evidence>
<keyword evidence="8" id="KW-1185">Reference proteome</keyword>
<evidence type="ECO:0000256" key="1">
    <source>
        <dbReference type="ARBA" id="ARBA00004123"/>
    </source>
</evidence>
<keyword evidence="4" id="KW-0804">Transcription</keyword>
<sequence>MIKDFEARLDKWYKAVPEHNSGTGSLMVMYYTVRLYCFEIALHVDHSPEDFRAPYQMGGISPTEDADEVPTQVLAESVAECITSAHGLLDTFLSMDVESLRALPVFSYVRISFSAFVLAKLSLSAVHPRSRIGRVIDRNSLKVENFMDRAILHVRDILGSKKSRVPSIFLALLFKLRQWCLTPTLLINDEPDFRNPEDMQIISSSLEKYARDYDNTRAKDRTLITDVEGPRITEHFSSSENSPQTTADAVASRHNSNLNVATGSSSSPRSVIGTSSGIQNGGSLQFKTSSNGVEDPHISQNAANVVFNDNPSGNSMTNMSMMSMNPFGSASLDQMNENMFRILGDMGFPEGGLTGLDDWATMPPDLSALSQLDMMDWQFPPAGGNGM</sequence>
<evidence type="ECO:0000256" key="5">
    <source>
        <dbReference type="ARBA" id="ARBA00023242"/>
    </source>
</evidence>
<dbReference type="AlphaFoldDB" id="A0A8H6RER5"/>
<keyword evidence="5" id="KW-0539">Nucleus</keyword>
<dbReference type="PANTHER" id="PTHR31845">
    <property type="entry name" value="FINGER DOMAIN PROTEIN, PUTATIVE-RELATED"/>
    <property type="match status" value="1"/>
</dbReference>
<feature type="compositionally biased region" description="Polar residues" evidence="6">
    <location>
        <begin position="235"/>
        <end position="293"/>
    </location>
</feature>
<organism evidence="7 8">
    <name type="scientific">Pseudocercospora fuligena</name>
    <dbReference type="NCBI Taxonomy" id="685502"/>
    <lineage>
        <taxon>Eukaryota</taxon>
        <taxon>Fungi</taxon>
        <taxon>Dikarya</taxon>
        <taxon>Ascomycota</taxon>
        <taxon>Pezizomycotina</taxon>
        <taxon>Dothideomycetes</taxon>
        <taxon>Dothideomycetidae</taxon>
        <taxon>Mycosphaerellales</taxon>
        <taxon>Mycosphaerellaceae</taxon>
        <taxon>Pseudocercospora</taxon>
    </lineage>
</organism>
<proteinExistence type="predicted"/>
<evidence type="ECO:0000313" key="7">
    <source>
        <dbReference type="EMBL" id="KAF7190224.1"/>
    </source>
</evidence>
<comment type="caution">
    <text evidence="7">The sequence shown here is derived from an EMBL/GenBank/DDBJ whole genome shotgun (WGS) entry which is preliminary data.</text>
</comment>
<evidence type="ECO:0000256" key="2">
    <source>
        <dbReference type="ARBA" id="ARBA00023015"/>
    </source>
</evidence>
<evidence type="ECO:0000256" key="6">
    <source>
        <dbReference type="SAM" id="MobiDB-lite"/>
    </source>
</evidence>
<dbReference type="InterPro" id="IPR051089">
    <property type="entry name" value="prtT"/>
</dbReference>
<gene>
    <name evidence="7" type="ORF">HII31_08555</name>
</gene>
<evidence type="ECO:0000256" key="4">
    <source>
        <dbReference type="ARBA" id="ARBA00023163"/>
    </source>
</evidence>
<dbReference type="GO" id="GO:0000981">
    <property type="term" value="F:DNA-binding transcription factor activity, RNA polymerase II-specific"/>
    <property type="evidence" value="ECO:0007669"/>
    <property type="project" value="TreeGrafter"/>
</dbReference>
<dbReference type="GO" id="GO:0005634">
    <property type="term" value="C:nucleus"/>
    <property type="evidence" value="ECO:0007669"/>
    <property type="project" value="UniProtKB-SubCell"/>
</dbReference>
<dbReference type="PANTHER" id="PTHR31845:SF39">
    <property type="entry name" value="TRANSCRIPTION FACTOR PBCR-RELATED"/>
    <property type="match status" value="1"/>
</dbReference>
<comment type="subcellular location">
    <subcellularLocation>
        <location evidence="1">Nucleus</location>
    </subcellularLocation>
</comment>
<dbReference type="OrthoDB" id="5226580at2759"/>